<keyword evidence="6" id="KW-0732">Signal</keyword>
<keyword evidence="13 22" id="KW-0675">Receptor</keyword>
<evidence type="ECO:0000256" key="14">
    <source>
        <dbReference type="ARBA" id="ARBA00023180"/>
    </source>
</evidence>
<feature type="transmembrane region" description="Helical" evidence="18">
    <location>
        <begin position="383"/>
        <end position="399"/>
    </location>
</feature>
<evidence type="ECO:0000256" key="6">
    <source>
        <dbReference type="ARBA" id="ARBA00022729"/>
    </source>
</evidence>
<dbReference type="PROSITE" id="PS50261">
    <property type="entry name" value="G_PROTEIN_RECEP_F2_4"/>
    <property type="match status" value="1"/>
</dbReference>
<dbReference type="InterPro" id="IPR000152">
    <property type="entry name" value="EGF-type_Asp/Asn_hydroxyl_site"/>
</dbReference>
<keyword evidence="14" id="KW-0325">Glycoprotein</keyword>
<dbReference type="Gene3D" id="2.60.220.50">
    <property type="match status" value="1"/>
</dbReference>
<dbReference type="PROSITE" id="PS50221">
    <property type="entry name" value="GAIN_B"/>
    <property type="match status" value="1"/>
</dbReference>
<comment type="subcellular location">
    <subcellularLocation>
        <location evidence="1">Cell membrane</location>
        <topology evidence="1">Multi-pass membrane protein</topology>
    </subcellularLocation>
</comment>
<feature type="compositionally biased region" description="Basic and acidic residues" evidence="17">
    <location>
        <begin position="624"/>
        <end position="634"/>
    </location>
</feature>
<keyword evidence="5 18" id="KW-0812">Transmembrane</keyword>
<name>A0AAD3N4V5_LATJO</name>
<evidence type="ECO:0000259" key="19">
    <source>
        <dbReference type="PROSITE" id="PS50026"/>
    </source>
</evidence>
<dbReference type="GO" id="GO:0005886">
    <property type="term" value="C:plasma membrane"/>
    <property type="evidence" value="ECO:0007669"/>
    <property type="project" value="UniProtKB-SubCell"/>
</dbReference>
<feature type="transmembrane region" description="Helical" evidence="18">
    <location>
        <begin position="566"/>
        <end position="590"/>
    </location>
</feature>
<keyword evidence="15" id="KW-0807">Transducer</keyword>
<dbReference type="InterPro" id="IPR049883">
    <property type="entry name" value="NOTCH1_EGF-like"/>
</dbReference>
<evidence type="ECO:0000256" key="17">
    <source>
        <dbReference type="SAM" id="MobiDB-lite"/>
    </source>
</evidence>
<dbReference type="Pfam" id="PF01825">
    <property type="entry name" value="GPS"/>
    <property type="match status" value="1"/>
</dbReference>
<keyword evidence="7" id="KW-0677">Repeat</keyword>
<feature type="domain" description="G-protein coupled receptors family 2 profile 2" evidence="21">
    <location>
        <begin position="346"/>
        <end position="591"/>
    </location>
</feature>
<evidence type="ECO:0000256" key="11">
    <source>
        <dbReference type="ARBA" id="ARBA00023136"/>
    </source>
</evidence>
<keyword evidence="9 18" id="KW-1133">Transmembrane helix</keyword>
<evidence type="ECO:0000256" key="16">
    <source>
        <dbReference type="PROSITE-ProRule" id="PRU00076"/>
    </source>
</evidence>
<feature type="transmembrane region" description="Helical" evidence="18">
    <location>
        <begin position="455"/>
        <end position="476"/>
    </location>
</feature>
<protein>
    <submittedName>
        <fullName evidence="22">Adhesion G protein-coupled receptor E2-like protein</fullName>
    </submittedName>
</protein>
<evidence type="ECO:0000256" key="10">
    <source>
        <dbReference type="ARBA" id="ARBA00023040"/>
    </source>
</evidence>
<evidence type="ECO:0000256" key="13">
    <source>
        <dbReference type="ARBA" id="ARBA00023170"/>
    </source>
</evidence>
<dbReference type="FunFam" id="1.20.1070.10:FF:000054">
    <property type="entry name" value="Adhesion G protein-coupled receptor E3"/>
    <property type="match status" value="1"/>
</dbReference>
<dbReference type="SMART" id="SM00179">
    <property type="entry name" value="EGF_CA"/>
    <property type="match status" value="2"/>
</dbReference>
<gene>
    <name evidence="22" type="ORF">AKAME5_001808400</name>
</gene>
<evidence type="ECO:0000256" key="4">
    <source>
        <dbReference type="ARBA" id="ARBA00022536"/>
    </source>
</evidence>
<evidence type="ECO:0000256" key="3">
    <source>
        <dbReference type="ARBA" id="ARBA00022475"/>
    </source>
</evidence>
<evidence type="ECO:0000259" key="20">
    <source>
        <dbReference type="PROSITE" id="PS50221"/>
    </source>
</evidence>
<dbReference type="PANTHER" id="PTHR12011:SF469">
    <property type="entry name" value="ADHESION G PROTEIN-COUPLED RECEPTOR E1-RELATED"/>
    <property type="match status" value="1"/>
</dbReference>
<dbReference type="InterPro" id="IPR001881">
    <property type="entry name" value="EGF-like_Ca-bd_dom"/>
</dbReference>
<proteinExistence type="inferred from homology"/>
<evidence type="ECO:0000256" key="8">
    <source>
        <dbReference type="ARBA" id="ARBA00022837"/>
    </source>
</evidence>
<evidence type="ECO:0000313" key="22">
    <source>
        <dbReference type="EMBL" id="GLD66703.1"/>
    </source>
</evidence>
<evidence type="ECO:0000256" key="7">
    <source>
        <dbReference type="ARBA" id="ARBA00022737"/>
    </source>
</evidence>
<dbReference type="SUPFAM" id="SSF81321">
    <property type="entry name" value="Family A G protein-coupled receptor-like"/>
    <property type="match status" value="1"/>
</dbReference>
<comment type="caution">
    <text evidence="16">Lacks conserved residue(s) required for the propagation of feature annotation.</text>
</comment>
<dbReference type="GO" id="GO:0007189">
    <property type="term" value="P:adenylate cyclase-activating G protein-coupled receptor signaling pathway"/>
    <property type="evidence" value="ECO:0007669"/>
    <property type="project" value="TreeGrafter"/>
</dbReference>
<keyword evidence="4 16" id="KW-0245">EGF-like domain</keyword>
<keyword evidence="10" id="KW-0297">G-protein coupled receptor</keyword>
<dbReference type="GO" id="GO:0004930">
    <property type="term" value="F:G protein-coupled receptor activity"/>
    <property type="evidence" value="ECO:0007669"/>
    <property type="project" value="UniProtKB-KW"/>
</dbReference>
<dbReference type="InterPro" id="IPR046338">
    <property type="entry name" value="GAIN_dom_sf"/>
</dbReference>
<keyword evidence="12" id="KW-1015">Disulfide bond</keyword>
<keyword evidence="11 18" id="KW-0472">Membrane</keyword>
<evidence type="ECO:0000256" key="1">
    <source>
        <dbReference type="ARBA" id="ARBA00004651"/>
    </source>
</evidence>
<evidence type="ECO:0000256" key="2">
    <source>
        <dbReference type="ARBA" id="ARBA00007343"/>
    </source>
</evidence>
<accession>A0AAD3N4V5</accession>
<dbReference type="PANTHER" id="PTHR12011">
    <property type="entry name" value="ADHESION G-PROTEIN COUPLED RECEPTOR"/>
    <property type="match status" value="1"/>
</dbReference>
<evidence type="ECO:0000256" key="12">
    <source>
        <dbReference type="ARBA" id="ARBA00023157"/>
    </source>
</evidence>
<dbReference type="PROSITE" id="PS00010">
    <property type="entry name" value="ASX_HYDROXYL"/>
    <property type="match status" value="2"/>
</dbReference>
<dbReference type="CDD" id="cd00054">
    <property type="entry name" value="EGF_CA"/>
    <property type="match status" value="2"/>
</dbReference>
<feature type="region of interest" description="Disordered" evidence="17">
    <location>
        <begin position="610"/>
        <end position="634"/>
    </location>
</feature>
<dbReference type="Pfam" id="PF00002">
    <property type="entry name" value="7tm_2"/>
    <property type="match status" value="1"/>
</dbReference>
<keyword evidence="23" id="KW-1185">Reference proteome</keyword>
<evidence type="ECO:0000259" key="21">
    <source>
        <dbReference type="PROSITE" id="PS50261"/>
    </source>
</evidence>
<dbReference type="InterPro" id="IPR000832">
    <property type="entry name" value="GPCR_2_secretin-like"/>
</dbReference>
<dbReference type="InterPro" id="IPR017981">
    <property type="entry name" value="GPCR_2-like_7TM"/>
</dbReference>
<feature type="domain" description="GAIN-B" evidence="20">
    <location>
        <begin position="161"/>
        <end position="340"/>
    </location>
</feature>
<dbReference type="SMART" id="SM00181">
    <property type="entry name" value="EGF"/>
    <property type="match status" value="2"/>
</dbReference>
<dbReference type="AlphaFoldDB" id="A0AAD3N4V5"/>
<keyword evidence="8" id="KW-0106">Calcium</keyword>
<dbReference type="PRINTS" id="PR01128">
    <property type="entry name" value="EMR1HORMONER"/>
</dbReference>
<comment type="caution">
    <text evidence="22">The sequence shown here is derived from an EMBL/GenBank/DDBJ whole genome shotgun (WGS) entry which is preliminary data.</text>
</comment>
<dbReference type="EMBL" id="BRZM01000097">
    <property type="protein sequence ID" value="GLD66703.1"/>
    <property type="molecule type" value="Genomic_DNA"/>
</dbReference>
<dbReference type="GO" id="GO:0007166">
    <property type="term" value="P:cell surface receptor signaling pathway"/>
    <property type="evidence" value="ECO:0007669"/>
    <property type="project" value="InterPro"/>
</dbReference>
<keyword evidence="3" id="KW-1003">Cell membrane</keyword>
<dbReference type="SMART" id="SM00303">
    <property type="entry name" value="GPS"/>
    <property type="match status" value="1"/>
</dbReference>
<feature type="domain" description="EGF-like" evidence="19">
    <location>
        <begin position="35"/>
        <end position="72"/>
    </location>
</feature>
<dbReference type="GO" id="GO:0005509">
    <property type="term" value="F:calcium ion binding"/>
    <property type="evidence" value="ECO:0007669"/>
    <property type="project" value="InterPro"/>
</dbReference>
<dbReference type="InterPro" id="IPR001740">
    <property type="entry name" value="GPCR_2_EMR1-like_rcpt"/>
</dbReference>
<dbReference type="InterPro" id="IPR018097">
    <property type="entry name" value="EGF_Ca-bd_CS"/>
</dbReference>
<dbReference type="Gene3D" id="1.20.1070.10">
    <property type="entry name" value="Rhodopsin 7-helix transmembrane proteins"/>
    <property type="match status" value="1"/>
</dbReference>
<feature type="transmembrane region" description="Helical" evidence="18">
    <location>
        <begin position="541"/>
        <end position="560"/>
    </location>
</feature>
<dbReference type="SUPFAM" id="SSF57196">
    <property type="entry name" value="EGF/Laminin"/>
    <property type="match status" value="2"/>
</dbReference>
<feature type="transmembrane region" description="Helical" evidence="18">
    <location>
        <begin position="496"/>
        <end position="520"/>
    </location>
</feature>
<evidence type="ECO:0000256" key="18">
    <source>
        <dbReference type="SAM" id="Phobius"/>
    </source>
</evidence>
<dbReference type="InterPro" id="IPR057244">
    <property type="entry name" value="GAIN_B"/>
</dbReference>
<organism evidence="22 23">
    <name type="scientific">Lates japonicus</name>
    <name type="common">Japanese lates</name>
    <dbReference type="NCBI Taxonomy" id="270547"/>
    <lineage>
        <taxon>Eukaryota</taxon>
        <taxon>Metazoa</taxon>
        <taxon>Chordata</taxon>
        <taxon>Craniata</taxon>
        <taxon>Vertebrata</taxon>
        <taxon>Euteleostomi</taxon>
        <taxon>Actinopterygii</taxon>
        <taxon>Neopterygii</taxon>
        <taxon>Teleostei</taxon>
        <taxon>Neoteleostei</taxon>
        <taxon>Acanthomorphata</taxon>
        <taxon>Carangaria</taxon>
        <taxon>Carangaria incertae sedis</taxon>
        <taxon>Centropomidae</taxon>
        <taxon>Lates</taxon>
    </lineage>
</organism>
<dbReference type="PROSITE" id="PS01187">
    <property type="entry name" value="EGF_CA"/>
    <property type="match status" value="1"/>
</dbReference>
<dbReference type="FunFam" id="2.10.25.10:FF:000005">
    <property type="entry name" value="Fibrillin 2"/>
    <property type="match status" value="1"/>
</dbReference>
<evidence type="ECO:0000256" key="15">
    <source>
        <dbReference type="ARBA" id="ARBA00023224"/>
    </source>
</evidence>
<dbReference type="InterPro" id="IPR000742">
    <property type="entry name" value="EGF"/>
</dbReference>
<feature type="transmembrane region" description="Helical" evidence="18">
    <location>
        <begin position="348"/>
        <end position="371"/>
    </location>
</feature>
<dbReference type="Proteomes" id="UP001279410">
    <property type="component" value="Unassembled WGS sequence"/>
</dbReference>
<evidence type="ECO:0000256" key="5">
    <source>
        <dbReference type="ARBA" id="ARBA00022692"/>
    </source>
</evidence>
<dbReference type="PRINTS" id="PR00249">
    <property type="entry name" value="GPCRSECRETIN"/>
</dbReference>
<feature type="domain" description="EGF-like" evidence="19">
    <location>
        <begin position="83"/>
        <end position="121"/>
    </location>
</feature>
<feature type="transmembrane region" description="Helical" evidence="18">
    <location>
        <begin position="411"/>
        <end position="435"/>
    </location>
</feature>
<dbReference type="Gene3D" id="2.10.25.10">
    <property type="entry name" value="Laminin"/>
    <property type="match status" value="2"/>
</dbReference>
<comment type="similarity">
    <text evidence="2">Belongs to the G-protein coupled receptor 2 family. Adhesion G-protein coupled receptor (ADGR) subfamily.</text>
</comment>
<dbReference type="InterPro" id="IPR000203">
    <property type="entry name" value="GPS"/>
</dbReference>
<evidence type="ECO:0000256" key="9">
    <source>
        <dbReference type="ARBA" id="ARBA00022989"/>
    </source>
</evidence>
<dbReference type="Pfam" id="PF07645">
    <property type="entry name" value="EGF_CA"/>
    <property type="match status" value="2"/>
</dbReference>
<evidence type="ECO:0000313" key="23">
    <source>
        <dbReference type="Proteomes" id="UP001279410"/>
    </source>
</evidence>
<sequence length="634" mass="69673">MAILLICGGASQGSVETDSMKGAMVALRVEPAILYIDECFNSTVCGPDSVCTNTPGAYTCMCQLGYEATQPDQQPSETNICIDIDECVKDATICGPDANCTNSIGSYICTCFPGYREVSGVGPRAKSVTVSSEGDGETGSVILGISDLLVSAMVQPGQNQTKTTVKSSTVDLSIETIGPGNNNGESPILSANGNTMQINLDSMAQNNNGSAAAAFMTLNGMESLLSHQYFETENRTEMNSDVITAILPLMNNTNLTEPVNFTIHHKKAVPESGLVTCVYWEDKTQETGAEEGSEKGGEKTKTMRWSVEGCWVAYTNENYTVCSCSHLSTFALILQIGEPPPENPFLEWLNRMCVMVGLFFFALAVLTFLLCSWNPKINHTARLHLCLSLGLSHLLLLWNDRYLEHKLACTVMAGLLHFLVVASFVWMSLEALQLYLLVRRLNKVQVIQKDGLPRLLLYLIGYGVPFVIVGISALVYSDGYGATEAGVCWLSQERNFNWALTGPVITILALNCILFLATLWSLRPTLANMKSDVSQSKDTRLIVFKILAQFVILGCTWILGFYQTNLFFQVLFIVLNSQQGTFLYIVHCLLNKEVREEYIKWLTCSFNKPKERGSVRDAPSVSEDLDKAEEQTNG</sequence>
<reference evidence="22" key="1">
    <citation type="submission" date="2022-08" db="EMBL/GenBank/DDBJ databases">
        <title>Genome sequencing of akame (Lates japonicus).</title>
        <authorList>
            <person name="Hashiguchi Y."/>
            <person name="Takahashi H."/>
        </authorList>
    </citation>
    <scope>NUCLEOTIDE SEQUENCE</scope>
    <source>
        <strain evidence="22">Kochi</strain>
    </source>
</reference>
<dbReference type="PROSITE" id="PS50026">
    <property type="entry name" value="EGF_3"/>
    <property type="match status" value="2"/>
</dbReference>